<dbReference type="Proteomes" id="UP001188597">
    <property type="component" value="Unassembled WGS sequence"/>
</dbReference>
<accession>A0AA89B296</accession>
<sequence length="208" mass="24346">MDVKSVFLNGYLEEEVYNEQPPGYIKKGQEDKVYRLKKALYGLKQAPRAWNMRIDDYFQKNDFMKSPSEHTLYTKKNKEGDIMIVCLYMDDMIFTENNPGMFNNFKKAMTKEFEMTDIGEMSYFHGVEVKQMEDGKFMSQRKYAEQILSRFRMKDCNPVAIPAETGVELRVDSNRKSVNPTLYKSMVESLRYLTFTLPDITYAVGLVS</sequence>
<evidence type="ECO:0000313" key="3">
    <source>
        <dbReference type="Proteomes" id="UP001188597"/>
    </source>
</evidence>
<organism evidence="2 3">
    <name type="scientific">Escallonia herrerae</name>
    <dbReference type="NCBI Taxonomy" id="1293975"/>
    <lineage>
        <taxon>Eukaryota</taxon>
        <taxon>Viridiplantae</taxon>
        <taxon>Streptophyta</taxon>
        <taxon>Embryophyta</taxon>
        <taxon>Tracheophyta</taxon>
        <taxon>Spermatophyta</taxon>
        <taxon>Magnoliopsida</taxon>
        <taxon>eudicotyledons</taxon>
        <taxon>Gunneridae</taxon>
        <taxon>Pentapetalae</taxon>
        <taxon>asterids</taxon>
        <taxon>campanulids</taxon>
        <taxon>Escalloniales</taxon>
        <taxon>Escalloniaceae</taxon>
        <taxon>Escallonia</taxon>
    </lineage>
</organism>
<dbReference type="Pfam" id="PF07727">
    <property type="entry name" value="RVT_2"/>
    <property type="match status" value="1"/>
</dbReference>
<dbReference type="EMBL" id="JAVXUP010000571">
    <property type="protein sequence ID" value="KAK3024990.1"/>
    <property type="molecule type" value="Genomic_DNA"/>
</dbReference>
<proteinExistence type="predicted"/>
<gene>
    <name evidence="2" type="ORF">RJ639_044367</name>
</gene>
<dbReference type="SUPFAM" id="SSF56672">
    <property type="entry name" value="DNA/RNA polymerases"/>
    <property type="match status" value="1"/>
</dbReference>
<protein>
    <recommendedName>
        <fullName evidence="1">Reverse transcriptase Ty1/copia-type domain-containing protein</fullName>
    </recommendedName>
</protein>
<name>A0AA89B296_9ASTE</name>
<dbReference type="InterPro" id="IPR043502">
    <property type="entry name" value="DNA/RNA_pol_sf"/>
</dbReference>
<evidence type="ECO:0000313" key="2">
    <source>
        <dbReference type="EMBL" id="KAK3024990.1"/>
    </source>
</evidence>
<keyword evidence="3" id="KW-1185">Reference proteome</keyword>
<dbReference type="AlphaFoldDB" id="A0AA89B296"/>
<comment type="caution">
    <text evidence="2">The sequence shown here is derived from an EMBL/GenBank/DDBJ whole genome shotgun (WGS) entry which is preliminary data.</text>
</comment>
<feature type="domain" description="Reverse transcriptase Ty1/copia-type" evidence="1">
    <location>
        <begin position="1"/>
        <end position="164"/>
    </location>
</feature>
<reference evidence="2" key="1">
    <citation type="submission" date="2022-12" db="EMBL/GenBank/DDBJ databases">
        <title>Draft genome assemblies for two species of Escallonia (Escalloniales).</title>
        <authorList>
            <person name="Chanderbali A."/>
            <person name="Dervinis C."/>
            <person name="Anghel I."/>
            <person name="Soltis D."/>
            <person name="Soltis P."/>
            <person name="Zapata F."/>
        </authorList>
    </citation>
    <scope>NUCLEOTIDE SEQUENCE</scope>
    <source>
        <strain evidence="2">UCBG64.0493</strain>
        <tissue evidence="2">Leaf</tissue>
    </source>
</reference>
<dbReference type="InterPro" id="IPR013103">
    <property type="entry name" value="RVT_2"/>
</dbReference>
<evidence type="ECO:0000259" key="1">
    <source>
        <dbReference type="Pfam" id="PF07727"/>
    </source>
</evidence>